<dbReference type="EMBL" id="DSDS01000146">
    <property type="protein sequence ID" value="HET98327.1"/>
    <property type="molecule type" value="Genomic_DNA"/>
</dbReference>
<evidence type="ECO:0000256" key="1">
    <source>
        <dbReference type="ARBA" id="ARBA00022741"/>
    </source>
</evidence>
<dbReference type="SUPFAM" id="SSF52540">
    <property type="entry name" value="P-loop containing nucleoside triphosphate hydrolases"/>
    <property type="match status" value="1"/>
</dbReference>
<dbReference type="InterPro" id="IPR027417">
    <property type="entry name" value="P-loop_NTPase"/>
</dbReference>
<dbReference type="PIRSF" id="PIRSF003092">
    <property type="entry name" value="MinD"/>
    <property type="match status" value="1"/>
</dbReference>
<dbReference type="InterPro" id="IPR050625">
    <property type="entry name" value="ParA/MinD_ATPase"/>
</dbReference>
<dbReference type="PANTHER" id="PTHR43384">
    <property type="entry name" value="SEPTUM SITE-DETERMINING PROTEIN MIND HOMOLOG, CHLOROPLASTIC-RELATED"/>
    <property type="match status" value="1"/>
</dbReference>
<dbReference type="GO" id="GO:0005829">
    <property type="term" value="C:cytosol"/>
    <property type="evidence" value="ECO:0007669"/>
    <property type="project" value="TreeGrafter"/>
</dbReference>
<dbReference type="CDD" id="cd02038">
    <property type="entry name" value="FlhG-like"/>
    <property type="match status" value="1"/>
</dbReference>
<evidence type="ECO:0000313" key="5">
    <source>
        <dbReference type="EMBL" id="HET98327.1"/>
    </source>
</evidence>
<evidence type="ECO:0000256" key="2">
    <source>
        <dbReference type="ARBA" id="ARBA00022840"/>
    </source>
</evidence>
<feature type="region of interest" description="Disordered" evidence="3">
    <location>
        <begin position="1"/>
        <end position="37"/>
    </location>
</feature>
<feature type="non-terminal residue" evidence="5">
    <location>
        <position position="291"/>
    </location>
</feature>
<keyword evidence="2" id="KW-0067">ATP-binding</keyword>
<evidence type="ECO:0000259" key="4">
    <source>
        <dbReference type="Pfam" id="PF13614"/>
    </source>
</evidence>
<feature type="domain" description="AAA" evidence="4">
    <location>
        <begin position="30"/>
        <end position="187"/>
    </location>
</feature>
<dbReference type="GO" id="GO:0051782">
    <property type="term" value="P:negative regulation of cell division"/>
    <property type="evidence" value="ECO:0007669"/>
    <property type="project" value="TreeGrafter"/>
</dbReference>
<reference evidence="5" key="1">
    <citation type="journal article" date="2020" name="mSystems">
        <title>Genome- and Community-Level Interaction Insights into Carbon Utilization and Element Cycling Functions of Hydrothermarchaeota in Hydrothermal Sediment.</title>
        <authorList>
            <person name="Zhou Z."/>
            <person name="Liu Y."/>
            <person name="Xu W."/>
            <person name="Pan J."/>
            <person name="Luo Z.H."/>
            <person name="Li M."/>
        </authorList>
    </citation>
    <scope>NUCLEOTIDE SEQUENCE [LARGE SCALE GENOMIC DNA]</scope>
    <source>
        <strain evidence="5">SpSt-1224</strain>
    </source>
</reference>
<dbReference type="PANTHER" id="PTHR43384:SF4">
    <property type="entry name" value="CELLULOSE BIOSYNTHESIS PROTEIN BCSQ-RELATED"/>
    <property type="match status" value="1"/>
</dbReference>
<proteinExistence type="predicted"/>
<evidence type="ECO:0000256" key="3">
    <source>
        <dbReference type="SAM" id="MobiDB-lite"/>
    </source>
</evidence>
<organism evidence="5">
    <name type="scientific">Desulfurivibrio alkaliphilus</name>
    <dbReference type="NCBI Taxonomy" id="427923"/>
    <lineage>
        <taxon>Bacteria</taxon>
        <taxon>Pseudomonadati</taxon>
        <taxon>Thermodesulfobacteriota</taxon>
        <taxon>Desulfobulbia</taxon>
        <taxon>Desulfobulbales</taxon>
        <taxon>Desulfobulbaceae</taxon>
        <taxon>Desulfurivibrio</taxon>
    </lineage>
</organism>
<gene>
    <name evidence="5" type="ORF">ENN98_06500</name>
</gene>
<protein>
    <submittedName>
        <fullName evidence="5">MinD/ParA family protein</fullName>
    </submittedName>
</protein>
<dbReference type="Gene3D" id="3.40.50.300">
    <property type="entry name" value="P-loop containing nucleotide triphosphate hydrolases"/>
    <property type="match status" value="1"/>
</dbReference>
<dbReference type="GO" id="GO:0016887">
    <property type="term" value="F:ATP hydrolysis activity"/>
    <property type="evidence" value="ECO:0007669"/>
    <property type="project" value="TreeGrafter"/>
</dbReference>
<dbReference type="AlphaFoldDB" id="A0A7C2TI65"/>
<dbReference type="InterPro" id="IPR025669">
    <property type="entry name" value="AAA_dom"/>
</dbReference>
<dbReference type="InterPro" id="IPR033875">
    <property type="entry name" value="FlhG"/>
</dbReference>
<dbReference type="Pfam" id="PF13614">
    <property type="entry name" value="AAA_31"/>
    <property type="match status" value="1"/>
</dbReference>
<feature type="compositionally biased region" description="Basic and acidic residues" evidence="3">
    <location>
        <begin position="9"/>
        <end position="19"/>
    </location>
</feature>
<dbReference type="Proteomes" id="UP000885986">
    <property type="component" value="Unassembled WGS sequence"/>
</dbReference>
<keyword evidence="1" id="KW-0547">Nucleotide-binding</keyword>
<comment type="caution">
    <text evidence="5">The sequence shown here is derived from an EMBL/GenBank/DDBJ whole genome shotgun (WGS) entry which is preliminary data.</text>
</comment>
<accession>A0A7C2TI65</accession>
<sequence length="291" mass="32335">MTQAQTLEKMMRRPAEAKRPQGGGGPNPPRVISVTSGKGGVGKSNIVTNLAYNLARRGLRVLVLDADLNLANVDILLGLTPKFNLHHVFTGEKELREILIEGPAGIRILPASSGIMELADLNENQRLYFLSEMEVLETEVDIMLIDTAAGINNNVIYFNLAAQERVVVLTPEPASLTDAYALIKVLSSRHDIKSFRCLINQARSEKEALAVYRKLSIVVDRFLDTLSLDYIGHIPHDSKLPLAVRGQRLVSDLFPDAPSSRTFVRLAENLAKEPPRRRDDGNIKFFWQGLF</sequence>
<dbReference type="GO" id="GO:0005524">
    <property type="term" value="F:ATP binding"/>
    <property type="evidence" value="ECO:0007669"/>
    <property type="project" value="UniProtKB-KW"/>
</dbReference>
<dbReference type="InterPro" id="IPR025501">
    <property type="entry name" value="MinD_FleN"/>
</dbReference>
<dbReference type="GO" id="GO:0009898">
    <property type="term" value="C:cytoplasmic side of plasma membrane"/>
    <property type="evidence" value="ECO:0007669"/>
    <property type="project" value="TreeGrafter"/>
</dbReference>
<name>A0A7C2TI65_9BACT</name>